<feature type="compositionally biased region" description="Basic and acidic residues" evidence="3">
    <location>
        <begin position="458"/>
        <end position="486"/>
    </location>
</feature>
<evidence type="ECO:0000256" key="1">
    <source>
        <dbReference type="ARBA" id="ARBA00022443"/>
    </source>
</evidence>
<evidence type="ECO:0000256" key="3">
    <source>
        <dbReference type="SAM" id="MobiDB-lite"/>
    </source>
</evidence>
<organism evidence="5 6">
    <name type="scientific">[Torrubiella] hemipterigena</name>
    <dbReference type="NCBI Taxonomy" id="1531966"/>
    <lineage>
        <taxon>Eukaryota</taxon>
        <taxon>Fungi</taxon>
        <taxon>Dikarya</taxon>
        <taxon>Ascomycota</taxon>
        <taxon>Pezizomycotina</taxon>
        <taxon>Sordariomycetes</taxon>
        <taxon>Hypocreomycetidae</taxon>
        <taxon>Hypocreales</taxon>
        <taxon>Clavicipitaceae</taxon>
        <taxon>Clavicipitaceae incertae sedis</taxon>
        <taxon>'Torrubiella' clade</taxon>
    </lineage>
</organism>
<feature type="region of interest" description="Disordered" evidence="3">
    <location>
        <begin position="109"/>
        <end position="139"/>
    </location>
</feature>
<dbReference type="STRING" id="1531966.A0A0A1TLZ8"/>
<accession>A0A0A1TLZ8</accession>
<dbReference type="FunFam" id="2.30.30.40:FF:000035">
    <property type="entry name" value="SH3 domain containing protein"/>
    <property type="match status" value="1"/>
</dbReference>
<dbReference type="AlphaFoldDB" id="A0A0A1TLZ8"/>
<feature type="compositionally biased region" description="Polar residues" evidence="3">
    <location>
        <begin position="542"/>
        <end position="579"/>
    </location>
</feature>
<feature type="region of interest" description="Disordered" evidence="3">
    <location>
        <begin position="295"/>
        <end position="316"/>
    </location>
</feature>
<feature type="compositionally biased region" description="Basic and acidic residues" evidence="3">
    <location>
        <begin position="58"/>
        <end position="74"/>
    </location>
</feature>
<keyword evidence="6" id="KW-1185">Reference proteome</keyword>
<feature type="compositionally biased region" description="Low complexity" evidence="3">
    <location>
        <begin position="117"/>
        <end position="128"/>
    </location>
</feature>
<evidence type="ECO:0000259" key="4">
    <source>
        <dbReference type="PROSITE" id="PS50002"/>
    </source>
</evidence>
<feature type="compositionally biased region" description="Basic and acidic residues" evidence="3">
    <location>
        <begin position="378"/>
        <end position="387"/>
    </location>
</feature>
<dbReference type="SMART" id="SM00326">
    <property type="entry name" value="SH3"/>
    <property type="match status" value="1"/>
</dbReference>
<feature type="region of interest" description="Disordered" evidence="3">
    <location>
        <begin position="333"/>
        <end position="632"/>
    </location>
</feature>
<dbReference type="InterPro" id="IPR053039">
    <property type="entry name" value="Polarity_Bud-Selection_Reg"/>
</dbReference>
<evidence type="ECO:0000313" key="5">
    <source>
        <dbReference type="EMBL" id="CEJ92105.1"/>
    </source>
</evidence>
<feature type="compositionally biased region" description="Polar residues" evidence="3">
    <location>
        <begin position="511"/>
        <end position="530"/>
    </location>
</feature>
<evidence type="ECO:0000256" key="2">
    <source>
        <dbReference type="PROSITE-ProRule" id="PRU00192"/>
    </source>
</evidence>
<feature type="region of interest" description="Disordered" evidence="3">
    <location>
        <begin position="649"/>
        <end position="704"/>
    </location>
</feature>
<dbReference type="SUPFAM" id="SSF50044">
    <property type="entry name" value="SH3-domain"/>
    <property type="match status" value="1"/>
</dbReference>
<dbReference type="EMBL" id="CDHN01000004">
    <property type="protein sequence ID" value="CEJ92105.1"/>
    <property type="molecule type" value="Genomic_DNA"/>
</dbReference>
<dbReference type="HOGENOM" id="CLU_010627_1_0_1"/>
<dbReference type="PROSITE" id="PS50002">
    <property type="entry name" value="SH3"/>
    <property type="match status" value="1"/>
</dbReference>
<reference evidence="5 6" key="1">
    <citation type="journal article" date="2015" name="Genome Announc.">
        <title>Draft Genome Sequence and Gene Annotation of the Entomopathogenic Fungus Verticillium hemipterigenum.</title>
        <authorList>
            <person name="Horn F."/>
            <person name="Habel A."/>
            <person name="Scharf D.H."/>
            <person name="Dworschak J."/>
            <person name="Brakhage A.A."/>
            <person name="Guthke R."/>
            <person name="Hertweck C."/>
            <person name="Linde J."/>
        </authorList>
    </citation>
    <scope>NUCLEOTIDE SEQUENCE [LARGE SCALE GENOMIC DNA]</scope>
</reference>
<dbReference type="GO" id="GO:0030950">
    <property type="term" value="P:establishment or maintenance of actin cytoskeleton polarity"/>
    <property type="evidence" value="ECO:0007669"/>
    <property type="project" value="TreeGrafter"/>
</dbReference>
<dbReference type="GO" id="GO:0008104">
    <property type="term" value="P:intracellular protein localization"/>
    <property type="evidence" value="ECO:0007669"/>
    <property type="project" value="TreeGrafter"/>
</dbReference>
<feature type="compositionally biased region" description="Basic and acidic residues" evidence="3">
    <location>
        <begin position="333"/>
        <end position="349"/>
    </location>
</feature>
<feature type="compositionally biased region" description="Basic and acidic residues" evidence="3">
    <location>
        <begin position="38"/>
        <end position="47"/>
    </location>
</feature>
<name>A0A0A1TLZ8_9HYPO</name>
<proteinExistence type="predicted"/>
<feature type="domain" description="SH3" evidence="4">
    <location>
        <begin position="164"/>
        <end position="225"/>
    </location>
</feature>
<dbReference type="Proteomes" id="UP000039046">
    <property type="component" value="Unassembled WGS sequence"/>
</dbReference>
<feature type="compositionally biased region" description="Polar residues" evidence="3">
    <location>
        <begin position="366"/>
        <end position="377"/>
    </location>
</feature>
<dbReference type="OrthoDB" id="196165at2759"/>
<gene>
    <name evidence="5" type="ORF">VHEMI07778</name>
</gene>
<dbReference type="GO" id="GO:0051286">
    <property type="term" value="C:cell tip"/>
    <property type="evidence" value="ECO:0007669"/>
    <property type="project" value="TreeGrafter"/>
</dbReference>
<feature type="compositionally biased region" description="Basic and acidic residues" evidence="3">
    <location>
        <begin position="10"/>
        <end position="24"/>
    </location>
</feature>
<evidence type="ECO:0000313" key="6">
    <source>
        <dbReference type="Proteomes" id="UP000039046"/>
    </source>
</evidence>
<keyword evidence="1 2" id="KW-0728">SH3 domain</keyword>
<dbReference type="InterPro" id="IPR036028">
    <property type="entry name" value="SH3-like_dom_sf"/>
</dbReference>
<feature type="region of interest" description="Disordered" evidence="3">
    <location>
        <begin position="1"/>
        <end position="90"/>
    </location>
</feature>
<protein>
    <submittedName>
        <fullName evidence="5">Putative Tip elongation aberrant protein Tea4</fullName>
    </submittedName>
</protein>
<dbReference type="Gene3D" id="2.30.30.40">
    <property type="entry name" value="SH3 Domains"/>
    <property type="match status" value="1"/>
</dbReference>
<dbReference type="InterPro" id="IPR001452">
    <property type="entry name" value="SH3_domain"/>
</dbReference>
<dbReference type="PANTHER" id="PTHR47775:SF1">
    <property type="entry name" value="BUD SITE SELECTION PROTEIN 14"/>
    <property type="match status" value="1"/>
</dbReference>
<sequence length="772" mass="85240">MTRPTIIRADTLDLRDKDTHHPTDTKQQFANSSSSDPSHPDSTDLAHQKPHIGAHQAETLREIAHETAQEELRSPRLAQFGGDSDQFYHDEPELHPAEIAANKMDAYRRHEEEALTASQQAAQQAAAAHGSDSEDEHMEDGDIDIEDDMMDKISSSPSIEDEDIDFDFVYALHTFVATVEGQANATKGDTMVLLDDSNSYWWLVRVVKDSSIGYLPAEHIETPTERLARLNKHRNIDLSATMLGDQATKPKKAFMGMSKKRKTVVFSEPTYVDYSDFDYSTDEEDMEELLGAQEGQVQEKTAESAEGQTDSGPNVEVIQNGHKEDEAVVAGDEKAAVAKKTEPTIKEVQQDSDDELIESTVEGPSRSRNGTVRNTDSFFKDSSETKKMTLTPNLLRDDNVSSPPDAERDRQAVMDKFERELATPDKEKRKSKDKKPSAIRNFFSRKEKKRAQDDDDESFGKRSMDIMSEPRDSDDRYDEASPEKNSRRLQKPQPRSEPTSGTRKVSVGAAQKQTVELSSYLSETRTNDVSSVPPASMRITDPYTQETREVPSNQQTAASREISQASPEPTPVASPSSGGAMSALSKIVPRRSPSSGSDVKPQKTIKAKTRMELEISSESEAEHEADVVVHSPPSSIDEEAAAIIPTKEAVTHHPSPSVGSNPPALVADTSSTEARTPEATPSPEPTLSKEGSTKAPTWDDGKLRSFFDDGEHVRDLLAVVYDKNDLGPVGMDHPIAGGLFREQNAKLAEITTQLDNLLGDWLSRKQRTRGSV</sequence>
<dbReference type="GO" id="GO:0015630">
    <property type="term" value="C:microtubule cytoskeleton"/>
    <property type="evidence" value="ECO:0007669"/>
    <property type="project" value="TreeGrafter"/>
</dbReference>
<feature type="compositionally biased region" description="Basic and acidic residues" evidence="3">
    <location>
        <begin position="395"/>
        <end position="436"/>
    </location>
</feature>
<dbReference type="PANTHER" id="PTHR47775">
    <property type="entry name" value="BUD SITE SELECTION PROTEIN 14"/>
    <property type="match status" value="1"/>
</dbReference>